<organism evidence="2 3">
    <name type="scientific">Candidatus Pantoea symbiotica</name>
    <dbReference type="NCBI Taxonomy" id="1884370"/>
    <lineage>
        <taxon>Bacteria</taxon>
        <taxon>Pseudomonadati</taxon>
        <taxon>Pseudomonadota</taxon>
        <taxon>Gammaproteobacteria</taxon>
        <taxon>Enterobacterales</taxon>
        <taxon>Erwiniaceae</taxon>
        <taxon>Pantoea</taxon>
    </lineage>
</organism>
<sequence>MEILFVIGFFLMLLFTGVSLLGVIAALVVATALMFFGGLLAIVIKVLPWLVLAVAVVWLYRAFTTPSGEAKLRRLKRKISDLDRRDWR</sequence>
<dbReference type="Proteomes" id="UP000198841">
    <property type="component" value="Unassembled WGS sequence"/>
</dbReference>
<protein>
    <submittedName>
        <fullName evidence="2">Phage shock protein G</fullName>
    </submittedName>
</protein>
<dbReference type="NCBIfam" id="TIGR02975">
    <property type="entry name" value="phageshock_pspG"/>
    <property type="match status" value="1"/>
</dbReference>
<gene>
    <name evidence="2" type="ORF">SAMN05518863_110102</name>
</gene>
<reference evidence="2 3" key="1">
    <citation type="submission" date="2016-10" db="EMBL/GenBank/DDBJ databases">
        <authorList>
            <person name="Varghese N."/>
            <person name="Submissions S."/>
        </authorList>
    </citation>
    <scope>NUCLEOTIDE SEQUENCE [LARGE SCALE GENOMIC DNA]</scope>
    <source>
        <strain evidence="2 3">YR512</strain>
    </source>
</reference>
<evidence type="ECO:0000313" key="2">
    <source>
        <dbReference type="EMBL" id="SFK81608.1"/>
    </source>
</evidence>
<evidence type="ECO:0000313" key="3">
    <source>
        <dbReference type="Proteomes" id="UP000198841"/>
    </source>
</evidence>
<feature type="transmembrane region" description="Helical" evidence="1">
    <location>
        <begin position="7"/>
        <end position="36"/>
    </location>
</feature>
<proteinExistence type="predicted"/>
<feature type="transmembrane region" description="Helical" evidence="1">
    <location>
        <begin position="42"/>
        <end position="63"/>
    </location>
</feature>
<dbReference type="EMBL" id="FOSD01000010">
    <property type="protein sequence ID" value="SFK81608.1"/>
    <property type="molecule type" value="Genomic_DNA"/>
</dbReference>
<accession>A0A1I4CK43</accession>
<name>A0A1I4CK43_9GAMM</name>
<comment type="caution">
    <text evidence="2">The sequence shown here is derived from an EMBL/GenBank/DDBJ whole genome shotgun (WGS) entry which is preliminary data.</text>
</comment>
<keyword evidence="1" id="KW-0812">Transmembrane</keyword>
<keyword evidence="1" id="KW-0472">Membrane</keyword>
<keyword evidence="1" id="KW-1133">Transmembrane helix</keyword>
<dbReference type="InterPro" id="IPR014318">
    <property type="entry name" value="Phageshock_PspG"/>
</dbReference>
<dbReference type="RefSeq" id="WP_008109948.1">
    <property type="nucleotide sequence ID" value="NZ_FOSD01000010.1"/>
</dbReference>
<dbReference type="Pfam" id="PF09583">
    <property type="entry name" value="Phageshock_PspG"/>
    <property type="match status" value="1"/>
</dbReference>
<evidence type="ECO:0000256" key="1">
    <source>
        <dbReference type="SAM" id="Phobius"/>
    </source>
</evidence>
<keyword evidence="3" id="KW-1185">Reference proteome</keyword>